<protein>
    <recommendedName>
        <fullName evidence="4">DUF2339 domain-containing protein</fullName>
    </recommendedName>
</protein>
<sequence length="912" mass="103196">MLKGQYEIRMIWLMVLIIAGVGMWYADFQQFSYLCGLAFVISVMHYVDDLQKPADQMAIEQGISAQLTSKVPLYISSIIALVGGVGQMHWLTALGLSAWIFFFLRWLKRLERHLLAIQRQMQQHPIAAVDTEKKHSFVQEPNVMLTTSDVTPTTTASEISLNEQLKLWLFQGNPVLKVAIAVLVVGVVLLLRFATEHWQLSLAFKLIVVAVISLAIVIFGYVMQHKNRGFALALEGLGLATLFLTLFFAYYNQVIPNLFIASGCFIAILVPTIWLSLKQQSIELALMAMLIAYVAPFTLPVRNATATEFIAYYLLINLAVVVLSTLRPWKALNQIAFLTTVFVGGSYAFYYGDELEKFVLSGLVFAHTAVFIWLSFRFSQLLAKSDLTRFQLKPIMDIALIFGAPIAGYIFLYLMYFDQNIYQASFSCAFAMVYLGLYQLSKRNQAVAMISQSYFSLMLIFMALIPPILLAEQWSVAGWAIEGAFIFIYALYRQSTISRYVGMGLLLMAGLSGGYYFTVLNVFPSNVYWVLCISYFAMVIISNSIPQFQQQLTNSTIAFQCMQMLSATVMLFILLLEQMGGQSQVMMCLLVVTVFYNLSNEWLLRCNATWSWLLPKWIGLIPVYCLALYMVIDLSHNGMMVWHHLSDRILFALSGVLLTLLWLRPLLGVKAEREWVSLGVFVSLALTSLTLVPSMPYLSAVILPLLFGAWCYKQAEHSDWPIFWQTRNTLALMLMWIISSQILSSHAFEMYFLPIVNPFDMVSLAMLMSFIWMLNLQMKAGLDKSMGAILMVLGLLWLSSYVVLRALHVYFATPYNEWQMWGNATIQLSFTLLWVSLAFITMSVATKRKLRALWVLGASILVLVTLKLVLFDLSQIGTLTRVISFFGAGFIMLMIAYIAPMPETQSNSIDQN</sequence>
<dbReference type="STRING" id="1891224.BBP83_00045"/>
<keyword evidence="1" id="KW-0812">Transmembrane</keyword>
<reference evidence="2 3" key="1">
    <citation type="submission" date="2016-07" db="EMBL/GenBank/DDBJ databases">
        <title>Acinetobacter sp. ANC 4603.</title>
        <authorList>
            <person name="Radolfova-Krizova L."/>
            <person name="Nemec A."/>
        </authorList>
    </citation>
    <scope>NUCLEOTIDE SEQUENCE [LARGE SCALE GENOMIC DNA]</scope>
    <source>
        <strain evidence="2 3">ANC 4603</strain>
    </source>
</reference>
<organism evidence="2 3">
    <name type="scientific">Acinetobacter celticus</name>
    <dbReference type="NCBI Taxonomy" id="1891224"/>
    <lineage>
        <taxon>Bacteria</taxon>
        <taxon>Pseudomonadati</taxon>
        <taxon>Pseudomonadota</taxon>
        <taxon>Gammaproteobacteria</taxon>
        <taxon>Moraxellales</taxon>
        <taxon>Moraxellaceae</taxon>
        <taxon>Acinetobacter</taxon>
    </lineage>
</organism>
<feature type="transmembrane region" description="Helical" evidence="1">
    <location>
        <begin position="610"/>
        <end position="632"/>
    </location>
</feature>
<feature type="transmembrane region" description="Helical" evidence="1">
    <location>
        <begin position="397"/>
        <end position="416"/>
    </location>
</feature>
<dbReference type="EMBL" id="MBDL01000001">
    <property type="protein sequence ID" value="ODA14245.1"/>
    <property type="molecule type" value="Genomic_DNA"/>
</dbReference>
<dbReference type="Pfam" id="PF10101">
    <property type="entry name" value="DUF2339"/>
    <property type="match status" value="1"/>
</dbReference>
<feature type="transmembrane region" description="Helical" evidence="1">
    <location>
        <begin position="284"/>
        <end position="303"/>
    </location>
</feature>
<dbReference type="RefSeq" id="WP_068885384.1">
    <property type="nucleotide sequence ID" value="NZ_CBCRUU010000003.1"/>
</dbReference>
<feature type="transmembrane region" description="Helical" evidence="1">
    <location>
        <begin position="882"/>
        <end position="899"/>
    </location>
</feature>
<evidence type="ECO:0000256" key="1">
    <source>
        <dbReference type="SAM" id="Phobius"/>
    </source>
</evidence>
<evidence type="ECO:0000313" key="2">
    <source>
        <dbReference type="EMBL" id="ODA14245.1"/>
    </source>
</evidence>
<feature type="transmembrane region" description="Helical" evidence="1">
    <location>
        <begin position="90"/>
        <end position="107"/>
    </location>
</feature>
<proteinExistence type="predicted"/>
<feature type="transmembrane region" description="Helical" evidence="1">
    <location>
        <begin position="358"/>
        <end position="376"/>
    </location>
</feature>
<evidence type="ECO:0008006" key="4">
    <source>
        <dbReference type="Google" id="ProtNLM"/>
    </source>
</evidence>
<gene>
    <name evidence="2" type="ORF">BBP83_00045</name>
</gene>
<keyword evidence="3" id="KW-1185">Reference proteome</keyword>
<feature type="transmembrane region" description="Helical" evidence="1">
    <location>
        <begin position="175"/>
        <end position="194"/>
    </location>
</feature>
<dbReference type="Proteomes" id="UP000186553">
    <property type="component" value="Unassembled WGS sequence"/>
</dbReference>
<feature type="transmembrane region" description="Helical" evidence="1">
    <location>
        <begin position="453"/>
        <end position="470"/>
    </location>
</feature>
<dbReference type="PANTHER" id="PTHR38434:SF1">
    <property type="entry name" value="BLL2549 PROTEIN"/>
    <property type="match status" value="1"/>
</dbReference>
<feature type="transmembrane region" description="Helical" evidence="1">
    <location>
        <begin position="675"/>
        <end position="691"/>
    </location>
</feature>
<feature type="transmembrane region" description="Helical" evidence="1">
    <location>
        <begin position="230"/>
        <end position="251"/>
    </location>
</feature>
<feature type="transmembrane region" description="Helical" evidence="1">
    <location>
        <begin position="557"/>
        <end position="575"/>
    </location>
</feature>
<evidence type="ECO:0000313" key="3">
    <source>
        <dbReference type="Proteomes" id="UP000186553"/>
    </source>
</evidence>
<comment type="caution">
    <text evidence="2">The sequence shown here is derived from an EMBL/GenBank/DDBJ whole genome shotgun (WGS) entry which is preliminary data.</text>
</comment>
<feature type="transmembrane region" description="Helical" evidence="1">
    <location>
        <begin position="335"/>
        <end position="352"/>
    </location>
</feature>
<feature type="transmembrane region" description="Helical" evidence="1">
    <location>
        <begin position="7"/>
        <end position="25"/>
    </location>
</feature>
<feature type="transmembrane region" description="Helical" evidence="1">
    <location>
        <begin position="581"/>
        <end position="598"/>
    </location>
</feature>
<keyword evidence="1" id="KW-1133">Transmembrane helix</keyword>
<feature type="transmembrane region" description="Helical" evidence="1">
    <location>
        <begin position="526"/>
        <end position="545"/>
    </location>
</feature>
<dbReference type="InterPro" id="IPR019286">
    <property type="entry name" value="DUF2339_TM"/>
</dbReference>
<feature type="transmembrane region" description="Helical" evidence="1">
    <location>
        <begin position="200"/>
        <end position="223"/>
    </location>
</feature>
<feature type="transmembrane region" description="Helical" evidence="1">
    <location>
        <begin position="309"/>
        <end position="326"/>
    </location>
</feature>
<feature type="transmembrane region" description="Helical" evidence="1">
    <location>
        <begin position="257"/>
        <end position="277"/>
    </location>
</feature>
<feature type="transmembrane region" description="Helical" evidence="1">
    <location>
        <begin position="852"/>
        <end position="870"/>
    </location>
</feature>
<name>A0A1C3CZL9_9GAMM</name>
<dbReference type="AlphaFoldDB" id="A0A1C3CZL9"/>
<dbReference type="OrthoDB" id="207428at2"/>
<feature type="transmembrane region" description="Helical" evidence="1">
    <location>
        <begin position="499"/>
        <end position="520"/>
    </location>
</feature>
<feature type="transmembrane region" description="Helical" evidence="1">
    <location>
        <begin position="750"/>
        <end position="774"/>
    </location>
</feature>
<feature type="transmembrane region" description="Helical" evidence="1">
    <location>
        <begin position="644"/>
        <end position="663"/>
    </location>
</feature>
<dbReference type="PANTHER" id="PTHR38434">
    <property type="entry name" value="BLL2549 PROTEIN"/>
    <property type="match status" value="1"/>
</dbReference>
<keyword evidence="1" id="KW-0472">Membrane</keyword>
<feature type="transmembrane region" description="Helical" evidence="1">
    <location>
        <begin position="476"/>
        <end position="492"/>
    </location>
</feature>
<accession>A0A1C3CZL9</accession>
<feature type="transmembrane region" description="Helical" evidence="1">
    <location>
        <begin position="824"/>
        <end position="845"/>
    </location>
</feature>
<feature type="transmembrane region" description="Helical" evidence="1">
    <location>
        <begin position="786"/>
        <end position="804"/>
    </location>
</feature>
<feature type="transmembrane region" description="Helical" evidence="1">
    <location>
        <begin position="422"/>
        <end position="441"/>
    </location>
</feature>